<protein>
    <submittedName>
        <fullName evidence="2">Uncharacterized protein</fullName>
    </submittedName>
</protein>
<keyword evidence="3" id="KW-1185">Reference proteome</keyword>
<reference evidence="2 3" key="1">
    <citation type="journal article" date="2023" name="Sci. Data">
        <title>Genome assembly of the Korean intertidal mud-creeper Batillaria attramentaria.</title>
        <authorList>
            <person name="Patra A.K."/>
            <person name="Ho P.T."/>
            <person name="Jun S."/>
            <person name="Lee S.J."/>
            <person name="Kim Y."/>
            <person name="Won Y.J."/>
        </authorList>
    </citation>
    <scope>NUCLEOTIDE SEQUENCE [LARGE SCALE GENOMIC DNA]</scope>
    <source>
        <strain evidence="2">Wonlab-2016</strain>
    </source>
</reference>
<organism evidence="2 3">
    <name type="scientific">Batillaria attramentaria</name>
    <dbReference type="NCBI Taxonomy" id="370345"/>
    <lineage>
        <taxon>Eukaryota</taxon>
        <taxon>Metazoa</taxon>
        <taxon>Spiralia</taxon>
        <taxon>Lophotrochozoa</taxon>
        <taxon>Mollusca</taxon>
        <taxon>Gastropoda</taxon>
        <taxon>Caenogastropoda</taxon>
        <taxon>Sorbeoconcha</taxon>
        <taxon>Cerithioidea</taxon>
        <taxon>Batillariidae</taxon>
        <taxon>Batillaria</taxon>
    </lineage>
</organism>
<proteinExistence type="predicted"/>
<accession>A0ABD0L5J3</accession>
<evidence type="ECO:0000256" key="1">
    <source>
        <dbReference type="SAM" id="MobiDB-lite"/>
    </source>
</evidence>
<dbReference type="AlphaFoldDB" id="A0ABD0L5J3"/>
<name>A0ABD0L5J3_9CAEN</name>
<feature type="compositionally biased region" description="Low complexity" evidence="1">
    <location>
        <begin position="68"/>
        <end position="77"/>
    </location>
</feature>
<gene>
    <name evidence="2" type="ORF">BaRGS_00014073</name>
</gene>
<dbReference type="EMBL" id="JACVVK020000081">
    <property type="protein sequence ID" value="KAK7494675.1"/>
    <property type="molecule type" value="Genomic_DNA"/>
</dbReference>
<feature type="region of interest" description="Disordered" evidence="1">
    <location>
        <begin position="67"/>
        <end position="113"/>
    </location>
</feature>
<feature type="region of interest" description="Disordered" evidence="1">
    <location>
        <begin position="1"/>
        <end position="24"/>
    </location>
</feature>
<evidence type="ECO:0000313" key="3">
    <source>
        <dbReference type="Proteomes" id="UP001519460"/>
    </source>
</evidence>
<comment type="caution">
    <text evidence="2">The sequence shown here is derived from an EMBL/GenBank/DDBJ whole genome shotgun (WGS) entry which is preliminary data.</text>
</comment>
<dbReference type="Proteomes" id="UP001519460">
    <property type="component" value="Unassembled WGS sequence"/>
</dbReference>
<evidence type="ECO:0000313" key="2">
    <source>
        <dbReference type="EMBL" id="KAK7494675.1"/>
    </source>
</evidence>
<sequence>MDRDKLGVSADQVPRCSDGVGQPYGPGTRLVGGYGWVEGAWCDVLLATSGAGWRVLGVIVVPSAYSVSRSPHPSHSRTPLPVQHPHPIDNRHSACRGGKLQRNPAVTARSVRV</sequence>